<gene>
    <name evidence="3" type="ORF">ACFQ21_02490</name>
</gene>
<name>A0ABW3JWS7_9BACT</name>
<comment type="caution">
    <text evidence="3">The sequence shown here is derived from an EMBL/GenBank/DDBJ whole genome shotgun (WGS) entry which is preliminary data.</text>
</comment>
<dbReference type="RefSeq" id="WP_377574357.1">
    <property type="nucleotide sequence ID" value="NZ_JBHTKA010000001.1"/>
</dbReference>
<feature type="compositionally biased region" description="Polar residues" evidence="1">
    <location>
        <begin position="219"/>
        <end position="243"/>
    </location>
</feature>
<keyword evidence="4" id="KW-1185">Reference proteome</keyword>
<proteinExistence type="predicted"/>
<feature type="region of interest" description="Disordered" evidence="1">
    <location>
        <begin position="325"/>
        <end position="347"/>
    </location>
</feature>
<feature type="transmembrane region" description="Helical" evidence="2">
    <location>
        <begin position="50"/>
        <end position="70"/>
    </location>
</feature>
<reference evidence="4" key="1">
    <citation type="journal article" date="2019" name="Int. J. Syst. Evol. Microbiol.">
        <title>The Global Catalogue of Microorganisms (GCM) 10K type strain sequencing project: providing services to taxonomists for standard genome sequencing and annotation.</title>
        <authorList>
            <consortium name="The Broad Institute Genomics Platform"/>
            <consortium name="The Broad Institute Genome Sequencing Center for Infectious Disease"/>
            <person name="Wu L."/>
            <person name="Ma J."/>
        </authorList>
    </citation>
    <scope>NUCLEOTIDE SEQUENCE [LARGE SCALE GENOMIC DNA]</scope>
    <source>
        <strain evidence="4">CCUG 58938</strain>
    </source>
</reference>
<feature type="compositionally biased region" description="Low complexity" evidence="1">
    <location>
        <begin position="152"/>
        <end position="161"/>
    </location>
</feature>
<feature type="compositionally biased region" description="Low complexity" evidence="1">
    <location>
        <begin position="204"/>
        <end position="218"/>
    </location>
</feature>
<organism evidence="3 4">
    <name type="scientific">Ohtaekwangia kribbensis</name>
    <dbReference type="NCBI Taxonomy" id="688913"/>
    <lineage>
        <taxon>Bacteria</taxon>
        <taxon>Pseudomonadati</taxon>
        <taxon>Bacteroidota</taxon>
        <taxon>Cytophagia</taxon>
        <taxon>Cytophagales</taxon>
        <taxon>Fulvivirgaceae</taxon>
        <taxon>Ohtaekwangia</taxon>
    </lineage>
</organism>
<evidence type="ECO:0000313" key="3">
    <source>
        <dbReference type="EMBL" id="MFD0998150.1"/>
    </source>
</evidence>
<feature type="region of interest" description="Disordered" evidence="1">
    <location>
        <begin position="299"/>
        <end position="318"/>
    </location>
</feature>
<protein>
    <recommendedName>
        <fullName evidence="5">Outer membrane protein beta-barrel domain-containing protein</fullName>
    </recommendedName>
</protein>
<keyword evidence="2" id="KW-0472">Membrane</keyword>
<sequence>MESRKFEDAFRDAFKEAEVSPTENVWTNIELDLEKAEGDKMKRRIFFYKLLAAASIAFAMSVAGVGYYILQDQQRFDGSLAVNPKTESSSERNAQTRTGETAGNDQVTENIADNSKADQAISSDNAIVNGQANSGTANEQTATSSSPVFDDNNNNENPAENKSIASLNTHDENTPADSENKSNNKASAIKRADQSNSTQRQAKTNGSSSNTEKTNSTSDRANQNSIAKTEQKSINPGKQSNTADHAAQNAVASRDGKQNNSQRNAQSTESTVLSSDKNTKGMNAIANTSSQQVAANDAFKNSDTPNQQNQISSATDGQNTVASVNANKAGQEVNGKTISADNGIDSRADKQGIASNEHVGSGNDKNNASVNTTSAIASDKQQGVAAVDNKNALDSSPAGNKNGVDINPFSRYYTANNGEFGAVNNTSTLASNEGVKKLPSRVDKPVDFDATKLMPQVDPLMLMLAKLDEEGKSKSEEQKKEEDNNTEKLWTSVGFAAGSFNTVNSNASTSQSFAMNNVASQQAKASGSSYTVGLSMGTRLSKRWVVQGGVNYMTQSSDYTSNAVGASSDFSNFSAPAVNSMMSEADSRLVSTAPYTINNSLRFVSIPLQAGYMIVNKRFGIQLNGGVSTDMFLQNTLTPESDNVSKTTQGSGEDSPYRTFNFSGLVGTEFSYKFGQHYRLALNPGIRYPFNSIYKSDQPVTAMPLTFDVGLRFRYIFH</sequence>
<feature type="region of interest" description="Disordered" evidence="1">
    <location>
        <begin position="81"/>
        <end position="108"/>
    </location>
</feature>
<feature type="compositionally biased region" description="Polar residues" evidence="1">
    <location>
        <begin position="325"/>
        <end position="340"/>
    </location>
</feature>
<feature type="compositionally biased region" description="Polar residues" evidence="1">
    <location>
        <begin position="85"/>
        <end position="108"/>
    </location>
</feature>
<evidence type="ECO:0000313" key="4">
    <source>
        <dbReference type="Proteomes" id="UP001597112"/>
    </source>
</evidence>
<evidence type="ECO:0000256" key="1">
    <source>
        <dbReference type="SAM" id="MobiDB-lite"/>
    </source>
</evidence>
<dbReference type="EMBL" id="JBHTKA010000001">
    <property type="protein sequence ID" value="MFD0998150.1"/>
    <property type="molecule type" value="Genomic_DNA"/>
</dbReference>
<evidence type="ECO:0000256" key="2">
    <source>
        <dbReference type="SAM" id="Phobius"/>
    </source>
</evidence>
<keyword evidence="2" id="KW-1133">Transmembrane helix</keyword>
<dbReference type="Proteomes" id="UP001597112">
    <property type="component" value="Unassembled WGS sequence"/>
</dbReference>
<feature type="region of interest" description="Disordered" evidence="1">
    <location>
        <begin position="129"/>
        <end position="282"/>
    </location>
</feature>
<accession>A0ABW3JWS7</accession>
<feature type="compositionally biased region" description="Basic and acidic residues" evidence="1">
    <location>
        <begin position="169"/>
        <end position="182"/>
    </location>
</feature>
<keyword evidence="2" id="KW-0812">Transmembrane</keyword>
<evidence type="ECO:0008006" key="5">
    <source>
        <dbReference type="Google" id="ProtNLM"/>
    </source>
</evidence>
<feature type="compositionally biased region" description="Polar residues" evidence="1">
    <location>
        <begin position="129"/>
        <end position="147"/>
    </location>
</feature>
<feature type="compositionally biased region" description="Polar residues" evidence="1">
    <location>
        <begin position="194"/>
        <end position="203"/>
    </location>
</feature>
<feature type="compositionally biased region" description="Polar residues" evidence="1">
    <location>
        <begin position="258"/>
        <end position="276"/>
    </location>
</feature>